<keyword evidence="2" id="KW-0813">Transport</keyword>
<dbReference type="PANTHER" id="PTHR37468:SF1">
    <property type="entry name" value="SULFATE TRANSPORTER CYSZ"/>
    <property type="match status" value="1"/>
</dbReference>
<dbReference type="GO" id="GO:0005886">
    <property type="term" value="C:plasma membrane"/>
    <property type="evidence" value="ECO:0007669"/>
    <property type="project" value="TreeGrafter"/>
</dbReference>
<comment type="subcellular location">
    <subcellularLocation>
        <location evidence="1">Membrane</location>
        <topology evidence="1">Multi-pass membrane protein</topology>
    </subcellularLocation>
</comment>
<feature type="transmembrane region" description="Helical" evidence="10">
    <location>
        <begin position="27"/>
        <end position="49"/>
    </location>
</feature>
<dbReference type="RefSeq" id="WP_140592636.1">
    <property type="nucleotide sequence ID" value="NZ_VFWZ01000002.1"/>
</dbReference>
<keyword evidence="7 10" id="KW-1133">Transmembrane helix</keyword>
<evidence type="ECO:0000256" key="4">
    <source>
        <dbReference type="ARBA" id="ARBA00022519"/>
    </source>
</evidence>
<keyword evidence="12" id="KW-1185">Reference proteome</keyword>
<evidence type="ECO:0000256" key="5">
    <source>
        <dbReference type="ARBA" id="ARBA00022605"/>
    </source>
</evidence>
<organism evidence="11 12">
    <name type="scientific">Aquimarina algicola</name>
    <dbReference type="NCBI Taxonomy" id="2589995"/>
    <lineage>
        <taxon>Bacteria</taxon>
        <taxon>Pseudomonadati</taxon>
        <taxon>Bacteroidota</taxon>
        <taxon>Flavobacteriia</taxon>
        <taxon>Flavobacteriales</taxon>
        <taxon>Flavobacteriaceae</taxon>
        <taxon>Aquimarina</taxon>
    </lineage>
</organism>
<sequence>MFKNIINAIKAYFGSFKLMSKLGLWKYFGIPILISFVIGWCYLLMIYFLSSTLGALISKIWIWEWGAQTFATISTYLGGLIIFAVGLILYKHIVMALSSPFMSPVSEKIEKYLLGEEDYVPQQASFTKQLARSIRVNARNLFRELLFLIPLLILSLIPVVGIVGTILIFVIQAYYVGFGNMDYTMERHFNYKDSVRFVRKHRGTAIGNGLIFVFMLFIPILGLIITLPIAVVAASTETVKLLKAEGFLKIEHTKKELLDVEEQPKLEQS</sequence>
<name>A0A504JAQ5_9FLAO</name>
<evidence type="ECO:0000313" key="12">
    <source>
        <dbReference type="Proteomes" id="UP000315540"/>
    </source>
</evidence>
<reference evidence="11 12" key="1">
    <citation type="submission" date="2019-06" db="EMBL/GenBank/DDBJ databases">
        <authorList>
            <person name="Meng X."/>
        </authorList>
    </citation>
    <scope>NUCLEOTIDE SEQUENCE [LARGE SCALE GENOMIC DNA]</scope>
    <source>
        <strain evidence="11 12">M625</strain>
    </source>
</reference>
<protein>
    <submittedName>
        <fullName evidence="11">EI24 domain-containing protein</fullName>
    </submittedName>
</protein>
<evidence type="ECO:0000256" key="8">
    <source>
        <dbReference type="ARBA" id="ARBA00023032"/>
    </source>
</evidence>
<feature type="transmembrane region" description="Helical" evidence="10">
    <location>
        <begin position="145"/>
        <end position="175"/>
    </location>
</feature>
<comment type="caution">
    <text evidence="11">The sequence shown here is derived from an EMBL/GenBank/DDBJ whole genome shotgun (WGS) entry which is preliminary data.</text>
</comment>
<feature type="transmembrane region" description="Helical" evidence="10">
    <location>
        <begin position="210"/>
        <end position="234"/>
    </location>
</feature>
<dbReference type="PANTHER" id="PTHR37468">
    <property type="entry name" value="SULFATE TRANSPORTER CYSZ"/>
    <property type="match status" value="1"/>
</dbReference>
<dbReference type="GO" id="GO:0009675">
    <property type="term" value="F:high-affinity sulfate:proton symporter activity"/>
    <property type="evidence" value="ECO:0007669"/>
    <property type="project" value="TreeGrafter"/>
</dbReference>
<keyword evidence="5" id="KW-0028">Amino-acid biosynthesis</keyword>
<dbReference type="GO" id="GO:0000103">
    <property type="term" value="P:sulfate assimilation"/>
    <property type="evidence" value="ECO:0007669"/>
    <property type="project" value="TreeGrafter"/>
</dbReference>
<keyword evidence="3" id="KW-1003">Cell membrane</keyword>
<evidence type="ECO:0000256" key="1">
    <source>
        <dbReference type="ARBA" id="ARBA00004141"/>
    </source>
</evidence>
<keyword evidence="6 10" id="KW-0812">Transmembrane</keyword>
<keyword evidence="4" id="KW-0997">Cell inner membrane</keyword>
<evidence type="ECO:0000256" key="7">
    <source>
        <dbReference type="ARBA" id="ARBA00022989"/>
    </source>
</evidence>
<feature type="transmembrane region" description="Helical" evidence="10">
    <location>
        <begin position="69"/>
        <end position="90"/>
    </location>
</feature>
<dbReference type="InterPro" id="IPR050480">
    <property type="entry name" value="CysZ-like"/>
</dbReference>
<keyword evidence="8" id="KW-0764">Sulfate transport</keyword>
<evidence type="ECO:0000256" key="10">
    <source>
        <dbReference type="SAM" id="Phobius"/>
    </source>
</evidence>
<evidence type="ECO:0000256" key="9">
    <source>
        <dbReference type="ARBA" id="ARBA00023136"/>
    </source>
</evidence>
<dbReference type="GO" id="GO:0019344">
    <property type="term" value="P:cysteine biosynthetic process"/>
    <property type="evidence" value="ECO:0007669"/>
    <property type="project" value="TreeGrafter"/>
</dbReference>
<evidence type="ECO:0000256" key="2">
    <source>
        <dbReference type="ARBA" id="ARBA00022448"/>
    </source>
</evidence>
<dbReference type="EMBL" id="VFWZ01000002">
    <property type="protein sequence ID" value="TPN87997.1"/>
    <property type="molecule type" value="Genomic_DNA"/>
</dbReference>
<dbReference type="OrthoDB" id="9787566at2"/>
<dbReference type="AlphaFoldDB" id="A0A504JAQ5"/>
<dbReference type="Proteomes" id="UP000315540">
    <property type="component" value="Unassembled WGS sequence"/>
</dbReference>
<evidence type="ECO:0000256" key="6">
    <source>
        <dbReference type="ARBA" id="ARBA00022692"/>
    </source>
</evidence>
<gene>
    <name evidence="11" type="ORF">FHK87_10520</name>
</gene>
<proteinExistence type="predicted"/>
<accession>A0A504JAQ5</accession>
<keyword evidence="9 10" id="KW-0472">Membrane</keyword>
<dbReference type="InterPro" id="IPR059112">
    <property type="entry name" value="CysZ/EI24"/>
</dbReference>
<evidence type="ECO:0000256" key="3">
    <source>
        <dbReference type="ARBA" id="ARBA00022475"/>
    </source>
</evidence>
<evidence type="ECO:0000313" key="11">
    <source>
        <dbReference type="EMBL" id="TPN87997.1"/>
    </source>
</evidence>
<dbReference type="Pfam" id="PF07264">
    <property type="entry name" value="EI24"/>
    <property type="match status" value="1"/>
</dbReference>